<dbReference type="EMBL" id="JBGBPQ010000028">
    <property type="protein sequence ID" value="KAL1496674.1"/>
    <property type="molecule type" value="Genomic_DNA"/>
</dbReference>
<feature type="region of interest" description="Disordered" evidence="1">
    <location>
        <begin position="1"/>
        <end position="22"/>
    </location>
</feature>
<sequence>MYFSNLSSTNQSEMDKNAPPPRKSFCQRRRRCIRCCGCCCCFLLIALGVLAFVFWPRFVRICVEYLQMSSRLTVSSSGGRTTVGATMIVPVEVNNTNLWGLPTIEYFRAEAYYSGDEVTPFSDGEVRDLKIDGQSIFRFDLELTPTTLSREQAQNAYDYFLRRCGATLTSSQATWLADLYMELRLGFTLGFWLRDIEMPCAAGLARAPAFLTDRGCQDLDKYCIELFCAIDDLSCERSGCMADRNATFIHRAPPLSPPPPSPPPSPSPPPPAAPQLPARPPPGPPPPRRPPPGGLIG</sequence>
<dbReference type="AlphaFoldDB" id="A0AB34IGA4"/>
<evidence type="ECO:0000256" key="1">
    <source>
        <dbReference type="SAM" id="MobiDB-lite"/>
    </source>
</evidence>
<keyword evidence="2" id="KW-0812">Transmembrane</keyword>
<gene>
    <name evidence="3" type="ORF">AB1Y20_014269</name>
</gene>
<evidence type="ECO:0000256" key="2">
    <source>
        <dbReference type="SAM" id="Phobius"/>
    </source>
</evidence>
<keyword evidence="2" id="KW-0472">Membrane</keyword>
<feature type="compositionally biased region" description="Pro residues" evidence="1">
    <location>
        <begin position="254"/>
        <end position="297"/>
    </location>
</feature>
<protein>
    <recommendedName>
        <fullName evidence="5">Transmembrane protein 231</fullName>
    </recommendedName>
</protein>
<accession>A0AB34IGA4</accession>
<feature type="transmembrane region" description="Helical" evidence="2">
    <location>
        <begin position="32"/>
        <end position="55"/>
    </location>
</feature>
<keyword evidence="2" id="KW-1133">Transmembrane helix</keyword>
<reference evidence="3 4" key="1">
    <citation type="journal article" date="2024" name="Science">
        <title>Giant polyketide synthase enzymes in the biosynthesis of giant marine polyether toxins.</title>
        <authorList>
            <person name="Fallon T.R."/>
            <person name="Shende V.V."/>
            <person name="Wierzbicki I.H."/>
            <person name="Pendleton A.L."/>
            <person name="Watervoot N.F."/>
            <person name="Auber R.P."/>
            <person name="Gonzalez D.J."/>
            <person name="Wisecaver J.H."/>
            <person name="Moore B.S."/>
        </authorList>
    </citation>
    <scope>NUCLEOTIDE SEQUENCE [LARGE SCALE GENOMIC DNA]</scope>
    <source>
        <strain evidence="3 4">12B1</strain>
    </source>
</reference>
<feature type="compositionally biased region" description="Polar residues" evidence="1">
    <location>
        <begin position="1"/>
        <end position="12"/>
    </location>
</feature>
<feature type="region of interest" description="Disordered" evidence="1">
    <location>
        <begin position="251"/>
        <end position="297"/>
    </location>
</feature>
<evidence type="ECO:0000313" key="3">
    <source>
        <dbReference type="EMBL" id="KAL1496674.1"/>
    </source>
</evidence>
<comment type="caution">
    <text evidence="3">The sequence shown here is derived from an EMBL/GenBank/DDBJ whole genome shotgun (WGS) entry which is preliminary data.</text>
</comment>
<dbReference type="Proteomes" id="UP001515480">
    <property type="component" value="Unassembled WGS sequence"/>
</dbReference>
<keyword evidence="4" id="KW-1185">Reference proteome</keyword>
<proteinExistence type="predicted"/>
<evidence type="ECO:0000313" key="4">
    <source>
        <dbReference type="Proteomes" id="UP001515480"/>
    </source>
</evidence>
<organism evidence="3 4">
    <name type="scientific">Prymnesium parvum</name>
    <name type="common">Toxic golden alga</name>
    <dbReference type="NCBI Taxonomy" id="97485"/>
    <lineage>
        <taxon>Eukaryota</taxon>
        <taxon>Haptista</taxon>
        <taxon>Haptophyta</taxon>
        <taxon>Prymnesiophyceae</taxon>
        <taxon>Prymnesiales</taxon>
        <taxon>Prymnesiaceae</taxon>
        <taxon>Prymnesium</taxon>
    </lineage>
</organism>
<evidence type="ECO:0008006" key="5">
    <source>
        <dbReference type="Google" id="ProtNLM"/>
    </source>
</evidence>
<name>A0AB34IGA4_PRYPA</name>